<sequence length="434" mass="48209">MTTTGPSYDGTFPEVLDRRQLNRATLARQMLLEREHTTVADAVRRLGGLQAQEPKPPFVGLWTRLADFEPRHLHEALHGREVVRATFLRATLHLTTSEDYTSWRMPLHPVMNQAMRVLRDRANELELERLLPVARELLAERPHDFTTLRRLLSERFPEADERALGYAVRTQLPLVMVPTDDPWAFPVNAAFTPAERWLGRELSPDESPKELVLAYLAAFGPATVADAQTWSGLGKLASVFDELRPRLRTFVDEDSRELFDLPEAPRPAADTPAPARLLPEFDSLLLAHADRTRIIAEAHRPPPGHQEPARSRRRPVGRHGGGHVEDQGHHDQGDADPHPLRAAARRRRGRPDHAGTPPPGVFAPQGRQARCPDRGAGRPGVTRHGPGDLAATHRWRASLRSPHRLSQPDSDGGFFTGVAGTGPHITKAVGWGGA</sequence>
<feature type="compositionally biased region" description="Basic residues" evidence="1">
    <location>
        <begin position="311"/>
        <end position="321"/>
    </location>
</feature>
<name>A0ABP7G2N4_9ACTN</name>
<dbReference type="Proteomes" id="UP001500908">
    <property type="component" value="Unassembled WGS sequence"/>
</dbReference>
<gene>
    <name evidence="2" type="ORF">GCM10022402_36540</name>
</gene>
<feature type="compositionally biased region" description="Basic residues" evidence="1">
    <location>
        <begin position="393"/>
        <end position="403"/>
    </location>
</feature>
<feature type="compositionally biased region" description="Basic and acidic residues" evidence="1">
    <location>
        <begin position="322"/>
        <end position="339"/>
    </location>
</feature>
<proteinExistence type="predicted"/>
<reference evidence="3" key="1">
    <citation type="journal article" date="2019" name="Int. J. Syst. Evol. Microbiol.">
        <title>The Global Catalogue of Microorganisms (GCM) 10K type strain sequencing project: providing services to taxonomists for standard genome sequencing and annotation.</title>
        <authorList>
            <consortium name="The Broad Institute Genomics Platform"/>
            <consortium name="The Broad Institute Genome Sequencing Center for Infectious Disease"/>
            <person name="Wu L."/>
            <person name="Ma J."/>
        </authorList>
    </citation>
    <scope>NUCLEOTIDE SEQUENCE [LARGE SCALE GENOMIC DNA]</scope>
    <source>
        <strain evidence="3">JCM 17137</strain>
    </source>
</reference>
<keyword evidence="3" id="KW-1185">Reference proteome</keyword>
<evidence type="ECO:0000313" key="2">
    <source>
        <dbReference type="EMBL" id="GAA3754557.1"/>
    </source>
</evidence>
<evidence type="ECO:0000256" key="1">
    <source>
        <dbReference type="SAM" id="MobiDB-lite"/>
    </source>
</evidence>
<evidence type="ECO:0000313" key="3">
    <source>
        <dbReference type="Proteomes" id="UP001500908"/>
    </source>
</evidence>
<dbReference type="PANTHER" id="PTHR38479">
    <property type="entry name" value="LMO0824 PROTEIN"/>
    <property type="match status" value="1"/>
</dbReference>
<feature type="region of interest" description="Disordered" evidence="1">
    <location>
        <begin position="297"/>
        <end position="434"/>
    </location>
</feature>
<comment type="caution">
    <text evidence="2">The sequence shown here is derived from an EMBL/GenBank/DDBJ whole genome shotgun (WGS) entry which is preliminary data.</text>
</comment>
<organism evidence="2 3">
    <name type="scientific">Salinactinospora qingdaonensis</name>
    <dbReference type="NCBI Taxonomy" id="702744"/>
    <lineage>
        <taxon>Bacteria</taxon>
        <taxon>Bacillati</taxon>
        <taxon>Actinomycetota</taxon>
        <taxon>Actinomycetes</taxon>
        <taxon>Streptosporangiales</taxon>
        <taxon>Nocardiopsidaceae</taxon>
        <taxon>Salinactinospora</taxon>
    </lineage>
</organism>
<dbReference type="PANTHER" id="PTHR38479:SF2">
    <property type="entry name" value="WINGED HELIX DNA-BINDING DOMAIN-CONTAINING PROTEIN"/>
    <property type="match status" value="1"/>
</dbReference>
<dbReference type="RefSeq" id="WP_425567598.1">
    <property type="nucleotide sequence ID" value="NZ_BAABDD010000019.1"/>
</dbReference>
<dbReference type="InterPro" id="IPR009351">
    <property type="entry name" value="AlkZ-like"/>
</dbReference>
<dbReference type="Pfam" id="PF06224">
    <property type="entry name" value="AlkZ-like"/>
    <property type="match status" value="1"/>
</dbReference>
<accession>A0ABP7G2N4</accession>
<dbReference type="EMBL" id="BAABDD010000019">
    <property type="protein sequence ID" value="GAA3754557.1"/>
    <property type="molecule type" value="Genomic_DNA"/>
</dbReference>
<protein>
    <recommendedName>
        <fullName evidence="4">Winged helix DNA-binding domain-containing protein</fullName>
    </recommendedName>
</protein>
<evidence type="ECO:0008006" key="4">
    <source>
        <dbReference type="Google" id="ProtNLM"/>
    </source>
</evidence>